<dbReference type="AlphaFoldDB" id="A0A167X492"/>
<proteinExistence type="predicted"/>
<keyword evidence="2" id="KW-1185">Reference proteome</keyword>
<evidence type="ECO:0000313" key="1">
    <source>
        <dbReference type="EMBL" id="KZP06808.1"/>
    </source>
</evidence>
<name>A0A167X492_9AGAM</name>
<organism evidence="1 2">
    <name type="scientific">Athelia psychrophila</name>
    <dbReference type="NCBI Taxonomy" id="1759441"/>
    <lineage>
        <taxon>Eukaryota</taxon>
        <taxon>Fungi</taxon>
        <taxon>Dikarya</taxon>
        <taxon>Basidiomycota</taxon>
        <taxon>Agaricomycotina</taxon>
        <taxon>Agaricomycetes</taxon>
        <taxon>Agaricomycetidae</taxon>
        <taxon>Atheliales</taxon>
        <taxon>Atheliaceae</taxon>
        <taxon>Athelia</taxon>
    </lineage>
</organism>
<dbReference type="Proteomes" id="UP000076532">
    <property type="component" value="Unassembled WGS sequence"/>
</dbReference>
<dbReference type="EMBL" id="KV417772">
    <property type="protein sequence ID" value="KZP06808.1"/>
    <property type="molecule type" value="Genomic_DNA"/>
</dbReference>
<accession>A0A167X492</accession>
<gene>
    <name evidence="1" type="ORF">FIBSPDRAFT_876133</name>
</gene>
<evidence type="ECO:0000313" key="2">
    <source>
        <dbReference type="Proteomes" id="UP000076532"/>
    </source>
</evidence>
<reference evidence="1 2" key="1">
    <citation type="journal article" date="2016" name="Mol. Biol. Evol.">
        <title>Comparative Genomics of Early-Diverging Mushroom-Forming Fungi Provides Insights into the Origins of Lignocellulose Decay Capabilities.</title>
        <authorList>
            <person name="Nagy L.G."/>
            <person name="Riley R."/>
            <person name="Tritt A."/>
            <person name="Adam C."/>
            <person name="Daum C."/>
            <person name="Floudas D."/>
            <person name="Sun H."/>
            <person name="Yadav J.S."/>
            <person name="Pangilinan J."/>
            <person name="Larsson K.H."/>
            <person name="Matsuura K."/>
            <person name="Barry K."/>
            <person name="Labutti K."/>
            <person name="Kuo R."/>
            <person name="Ohm R.A."/>
            <person name="Bhattacharya S.S."/>
            <person name="Shirouzu T."/>
            <person name="Yoshinaga Y."/>
            <person name="Martin F.M."/>
            <person name="Grigoriev I.V."/>
            <person name="Hibbett D.S."/>
        </authorList>
    </citation>
    <scope>NUCLEOTIDE SEQUENCE [LARGE SCALE GENOMIC DNA]</scope>
    <source>
        <strain evidence="1 2">CBS 109695</strain>
    </source>
</reference>
<protein>
    <submittedName>
        <fullName evidence="1">Uncharacterized protein</fullName>
    </submittedName>
</protein>
<sequence length="69" mass="7575">MSTDTCSRGDHFSCSFPSSLLAGVASRGTIENTLCQGHGLFSRVRPPRVSRPARAIRSPPHAFRHVFHI</sequence>